<name>A0A1H7BWT1_9DEIO</name>
<dbReference type="PIRSF" id="PIRSF002741">
    <property type="entry name" value="MppA"/>
    <property type="match status" value="1"/>
</dbReference>
<dbReference type="Proteomes" id="UP000199223">
    <property type="component" value="Unassembled WGS sequence"/>
</dbReference>
<feature type="domain" description="Solute-binding protein family 5" evidence="5">
    <location>
        <begin position="107"/>
        <end position="490"/>
    </location>
</feature>
<dbReference type="InterPro" id="IPR030678">
    <property type="entry name" value="Peptide/Ni-bd"/>
</dbReference>
<dbReference type="GO" id="GO:0042597">
    <property type="term" value="C:periplasmic space"/>
    <property type="evidence" value="ECO:0007669"/>
    <property type="project" value="UniProtKB-ARBA"/>
</dbReference>
<dbReference type="PANTHER" id="PTHR30290:SF9">
    <property type="entry name" value="OLIGOPEPTIDE-BINDING PROTEIN APPA"/>
    <property type="match status" value="1"/>
</dbReference>
<dbReference type="STRING" id="856736.SAMN04488058_12054"/>
<dbReference type="Pfam" id="PF00496">
    <property type="entry name" value="SBP_bac_5"/>
    <property type="match status" value="1"/>
</dbReference>
<reference evidence="7" key="1">
    <citation type="submission" date="2016-10" db="EMBL/GenBank/DDBJ databases">
        <authorList>
            <person name="Varghese N."/>
            <person name="Submissions S."/>
        </authorList>
    </citation>
    <scope>NUCLEOTIDE SEQUENCE [LARGE SCALE GENOMIC DNA]</scope>
    <source>
        <strain evidence="7">CGMCC 1.10218</strain>
    </source>
</reference>
<evidence type="ECO:0000259" key="5">
    <source>
        <dbReference type="Pfam" id="PF00496"/>
    </source>
</evidence>
<accession>A0A1H7BWT1</accession>
<feature type="chain" id="PRO_5011685668" evidence="4">
    <location>
        <begin position="27"/>
        <end position="599"/>
    </location>
</feature>
<dbReference type="GO" id="GO:0015833">
    <property type="term" value="P:peptide transport"/>
    <property type="evidence" value="ECO:0007669"/>
    <property type="project" value="TreeGrafter"/>
</dbReference>
<evidence type="ECO:0000313" key="6">
    <source>
        <dbReference type="EMBL" id="SEJ82029.1"/>
    </source>
</evidence>
<evidence type="ECO:0000256" key="4">
    <source>
        <dbReference type="SAM" id="SignalP"/>
    </source>
</evidence>
<evidence type="ECO:0000256" key="1">
    <source>
        <dbReference type="ARBA" id="ARBA00005695"/>
    </source>
</evidence>
<organism evidence="6 7">
    <name type="scientific">Deinococcus reticulitermitis</name>
    <dbReference type="NCBI Taxonomy" id="856736"/>
    <lineage>
        <taxon>Bacteria</taxon>
        <taxon>Thermotogati</taxon>
        <taxon>Deinococcota</taxon>
        <taxon>Deinococci</taxon>
        <taxon>Deinococcales</taxon>
        <taxon>Deinococcaceae</taxon>
        <taxon>Deinococcus</taxon>
    </lineage>
</organism>
<dbReference type="CDD" id="cd08513">
    <property type="entry name" value="PBP2_thermophilic_Hb8_like"/>
    <property type="match status" value="1"/>
</dbReference>
<dbReference type="GO" id="GO:1904680">
    <property type="term" value="F:peptide transmembrane transporter activity"/>
    <property type="evidence" value="ECO:0007669"/>
    <property type="project" value="TreeGrafter"/>
</dbReference>
<keyword evidence="2" id="KW-0813">Transport</keyword>
<dbReference type="AlphaFoldDB" id="A0A1H7BWT1"/>
<dbReference type="InterPro" id="IPR039424">
    <property type="entry name" value="SBP_5"/>
</dbReference>
<protein>
    <submittedName>
        <fullName evidence="6">Peptide/nickel transport system substrate-binding protein</fullName>
    </submittedName>
</protein>
<comment type="similarity">
    <text evidence="1">Belongs to the bacterial solute-binding protein 5 family.</text>
</comment>
<sequence>MKKRYGLTAAAATLLLLSACSNPGSGAGRGPSGLVIGAGQEPPNISDPWLTNNLSISAEINALTTASLTIRDNDGNQQPDIATEVPTEANGRYTLNRDASGQVVSNSLTYTIRPEAKWSDGTAITPADFQFWLNVYQDERVPVPDRFPYSNATITVSESDPATFTLTYEPPYLFAQTAGQPGLAPAHVMRAGWEAFDQATKGQEPGEALQAEWTKFISGYTTSSTPPKVVSGAFVPETWTAGSMLSLKRNANYWREPEGGADKYLQTVTYRFIPNTNTLKLNLLSGELGALSATGVTFDQALDLQQRQGEKFTTYFVPGAVWEHIDINTRGERSQKLGLNDARVRQALLYGIDRSAMTQALFQGKEPVSNTFVNPLAGVYAEDVPTYEYNPERAKELLAQAGWTPGGDGILQKNGQKLALTFSTTAGNAVRERVQQILQAQWKKIGVQVNVQNYPASVFFGPDMLSKGEEGKWDLAMYAWVSDPTLEDGSLFKASGIPTAANGYSGQNNSGWNNARYNELQKAAETNFDEESRKAQFAEMQKIWAEEVPALPLYFRSNPYAQQKDLVNYDFSAITQYPTWDAFRLGWGESGAVSAHTQQ</sequence>
<feature type="signal peptide" evidence="4">
    <location>
        <begin position="1"/>
        <end position="26"/>
    </location>
</feature>
<gene>
    <name evidence="6" type="ORF">SAMN04488058_12054</name>
</gene>
<dbReference type="RefSeq" id="WP_092265510.1">
    <property type="nucleotide sequence ID" value="NZ_FNZA01000020.1"/>
</dbReference>
<dbReference type="GO" id="GO:0043190">
    <property type="term" value="C:ATP-binding cassette (ABC) transporter complex"/>
    <property type="evidence" value="ECO:0007669"/>
    <property type="project" value="InterPro"/>
</dbReference>
<dbReference type="Gene3D" id="3.40.190.10">
    <property type="entry name" value="Periplasmic binding protein-like II"/>
    <property type="match status" value="1"/>
</dbReference>
<dbReference type="InterPro" id="IPR000914">
    <property type="entry name" value="SBP_5_dom"/>
</dbReference>
<keyword evidence="7" id="KW-1185">Reference proteome</keyword>
<dbReference type="EMBL" id="FNZA01000020">
    <property type="protein sequence ID" value="SEJ82029.1"/>
    <property type="molecule type" value="Genomic_DNA"/>
</dbReference>
<evidence type="ECO:0000313" key="7">
    <source>
        <dbReference type="Proteomes" id="UP000199223"/>
    </source>
</evidence>
<dbReference type="Gene3D" id="3.10.105.10">
    <property type="entry name" value="Dipeptide-binding Protein, Domain 3"/>
    <property type="match status" value="1"/>
</dbReference>
<dbReference type="Gene3D" id="3.90.76.10">
    <property type="entry name" value="Dipeptide-binding Protein, Domain 1"/>
    <property type="match status" value="1"/>
</dbReference>
<keyword evidence="3 4" id="KW-0732">Signal</keyword>
<evidence type="ECO:0000256" key="2">
    <source>
        <dbReference type="ARBA" id="ARBA00022448"/>
    </source>
</evidence>
<dbReference type="SUPFAM" id="SSF53850">
    <property type="entry name" value="Periplasmic binding protein-like II"/>
    <property type="match status" value="1"/>
</dbReference>
<evidence type="ECO:0000256" key="3">
    <source>
        <dbReference type="ARBA" id="ARBA00022729"/>
    </source>
</evidence>
<dbReference type="PROSITE" id="PS51257">
    <property type="entry name" value="PROKAR_LIPOPROTEIN"/>
    <property type="match status" value="1"/>
</dbReference>
<dbReference type="PANTHER" id="PTHR30290">
    <property type="entry name" value="PERIPLASMIC BINDING COMPONENT OF ABC TRANSPORTER"/>
    <property type="match status" value="1"/>
</dbReference>
<dbReference type="OrthoDB" id="9772924at2"/>
<proteinExistence type="inferred from homology"/>